<protein>
    <submittedName>
        <fullName evidence="2">Outer membrane lipoprotein-sorting protein</fullName>
    </submittedName>
</protein>
<proteinExistence type="predicted"/>
<dbReference type="RefSeq" id="WP_245688737.1">
    <property type="nucleotide sequence ID" value="NZ_FNAS01000001.1"/>
</dbReference>
<evidence type="ECO:0000313" key="3">
    <source>
        <dbReference type="Proteomes" id="UP000198517"/>
    </source>
</evidence>
<organism evidence="2 3">
    <name type="scientific">Riemerella columbipharyngis</name>
    <dbReference type="NCBI Taxonomy" id="1071918"/>
    <lineage>
        <taxon>Bacteria</taxon>
        <taxon>Pseudomonadati</taxon>
        <taxon>Bacteroidota</taxon>
        <taxon>Flavobacteriia</taxon>
        <taxon>Flavobacteriales</taxon>
        <taxon>Weeksellaceae</taxon>
        <taxon>Riemerella</taxon>
    </lineage>
</organism>
<dbReference type="InterPro" id="IPR004564">
    <property type="entry name" value="OM_lipoprot_carrier_LolA-like"/>
</dbReference>
<dbReference type="CDD" id="cd16325">
    <property type="entry name" value="LolA"/>
    <property type="match status" value="1"/>
</dbReference>
<reference evidence="2 3" key="1">
    <citation type="submission" date="2016-10" db="EMBL/GenBank/DDBJ databases">
        <authorList>
            <person name="de Groot N.N."/>
        </authorList>
    </citation>
    <scope>NUCLEOTIDE SEQUENCE [LARGE SCALE GENOMIC DNA]</scope>
    <source>
        <strain evidence="2 3">DSM 24015</strain>
    </source>
</reference>
<evidence type="ECO:0000259" key="1">
    <source>
        <dbReference type="Pfam" id="PF03888"/>
    </source>
</evidence>
<accession>A0A1G6YDB5</accession>
<keyword evidence="2" id="KW-0449">Lipoprotein</keyword>
<evidence type="ECO:0000313" key="2">
    <source>
        <dbReference type="EMBL" id="SDD88369.1"/>
    </source>
</evidence>
<dbReference type="EMBL" id="FNAS01000001">
    <property type="protein sequence ID" value="SDD88369.1"/>
    <property type="molecule type" value="Genomic_DNA"/>
</dbReference>
<dbReference type="AlphaFoldDB" id="A0A1G6YDB5"/>
<dbReference type="STRING" id="1071918.SAMN05421544_101122"/>
<gene>
    <name evidence="2" type="ORF">SAMN05421544_101122</name>
</gene>
<name>A0A1G6YDB5_9FLAO</name>
<dbReference type="Proteomes" id="UP000198517">
    <property type="component" value="Unassembled WGS sequence"/>
</dbReference>
<dbReference type="InterPro" id="IPR033434">
    <property type="entry name" value="MucB/RseB_N"/>
</dbReference>
<dbReference type="Gene3D" id="2.50.20.10">
    <property type="entry name" value="Lipoprotein localisation LolA/LolB/LppX"/>
    <property type="match status" value="1"/>
</dbReference>
<feature type="domain" description="MucB/RseB N-terminal" evidence="1">
    <location>
        <begin position="86"/>
        <end position="175"/>
    </location>
</feature>
<keyword evidence="3" id="KW-1185">Reference proteome</keyword>
<dbReference type="Pfam" id="PF03888">
    <property type="entry name" value="MucB_RseB"/>
    <property type="match status" value="1"/>
</dbReference>
<sequence length="212" mass="23689">MKILNRNIILAFTVLVFMGSYTFAQKIDAKAKALLDAVSANYKSKKSNYFTFTYSTGSSKVQQKGTFDASGNKYALEITGTRQIFDGKKVYSINKEEKEITISKPNASASVFSPLNYIEEYRKGYAIKAMGTQRINGKQASVVRLTPTSSSEFRYISLYIDASKKQILKMQQVYKNNTSSSITVNSYKANASNGAAFSFDKSKYPDYVITEL</sequence>